<accession>A0A8H6HZ86</accession>
<evidence type="ECO:0000256" key="1">
    <source>
        <dbReference type="SAM" id="MobiDB-lite"/>
    </source>
</evidence>
<protein>
    <submittedName>
        <fullName evidence="2">Uncharacterized protein</fullName>
    </submittedName>
</protein>
<gene>
    <name evidence="2" type="ORF">DFP72DRAFT_1067292</name>
</gene>
<sequence>MASSSSTDLEDPTEIGLRPEGRTYRCNCARQCNGIMNSLPKRTYYNHRLESAGSRASSTGQTRNQTRHTWTQMQAPEPPPSNFPEDGMGIATPQVAGQPLAKKTQQQVQRCPTHVPDAGTNRNNGQASNTGTGDGNGSGTGEAPASGPSLPEPTLEDNTNTLAFIEALKNA</sequence>
<proteinExistence type="predicted"/>
<organism evidence="2 3">
    <name type="scientific">Ephemerocybe angulata</name>
    <dbReference type="NCBI Taxonomy" id="980116"/>
    <lineage>
        <taxon>Eukaryota</taxon>
        <taxon>Fungi</taxon>
        <taxon>Dikarya</taxon>
        <taxon>Basidiomycota</taxon>
        <taxon>Agaricomycotina</taxon>
        <taxon>Agaricomycetes</taxon>
        <taxon>Agaricomycetidae</taxon>
        <taxon>Agaricales</taxon>
        <taxon>Agaricineae</taxon>
        <taxon>Psathyrellaceae</taxon>
        <taxon>Ephemerocybe</taxon>
    </lineage>
</organism>
<feature type="region of interest" description="Disordered" evidence="1">
    <location>
        <begin position="1"/>
        <end position="21"/>
    </location>
</feature>
<keyword evidence="3" id="KW-1185">Reference proteome</keyword>
<comment type="caution">
    <text evidence="2">The sequence shown here is derived from an EMBL/GenBank/DDBJ whole genome shotgun (WGS) entry which is preliminary data.</text>
</comment>
<name>A0A8H6HZ86_9AGAR</name>
<reference evidence="2 3" key="1">
    <citation type="submission" date="2020-07" db="EMBL/GenBank/DDBJ databases">
        <title>Comparative genomics of pyrophilous fungi reveals a link between fire events and developmental genes.</title>
        <authorList>
            <consortium name="DOE Joint Genome Institute"/>
            <person name="Steindorff A.S."/>
            <person name="Carver A."/>
            <person name="Calhoun S."/>
            <person name="Stillman K."/>
            <person name="Liu H."/>
            <person name="Lipzen A."/>
            <person name="Pangilinan J."/>
            <person name="Labutti K."/>
            <person name="Bruns T.D."/>
            <person name="Grigoriev I.V."/>
        </authorList>
    </citation>
    <scope>NUCLEOTIDE SEQUENCE [LARGE SCALE GENOMIC DNA]</scope>
    <source>
        <strain evidence="2 3">CBS 144469</strain>
    </source>
</reference>
<feature type="region of interest" description="Disordered" evidence="1">
    <location>
        <begin position="51"/>
        <end position="160"/>
    </location>
</feature>
<dbReference type="AlphaFoldDB" id="A0A8H6HZ86"/>
<evidence type="ECO:0000313" key="2">
    <source>
        <dbReference type="EMBL" id="KAF6755985.1"/>
    </source>
</evidence>
<dbReference type="EMBL" id="JACGCI010000028">
    <property type="protein sequence ID" value="KAF6755985.1"/>
    <property type="molecule type" value="Genomic_DNA"/>
</dbReference>
<evidence type="ECO:0000313" key="3">
    <source>
        <dbReference type="Proteomes" id="UP000521943"/>
    </source>
</evidence>
<dbReference type="Proteomes" id="UP000521943">
    <property type="component" value="Unassembled WGS sequence"/>
</dbReference>
<feature type="compositionally biased region" description="Polar residues" evidence="1">
    <location>
        <begin position="54"/>
        <end position="74"/>
    </location>
</feature>